<dbReference type="AlphaFoldDB" id="A0A9Q1C992"/>
<keyword evidence="1" id="KW-0175">Coiled coil</keyword>
<accession>A0A9Q1C992</accession>
<name>A0A9Q1C992_HOLLE</name>
<dbReference type="OrthoDB" id="434723at2759"/>
<dbReference type="Pfam" id="PF14966">
    <property type="entry name" value="DNA_repr_REX1B"/>
    <property type="match status" value="1"/>
</dbReference>
<evidence type="ECO:0000313" key="3">
    <source>
        <dbReference type="Proteomes" id="UP001152320"/>
    </source>
</evidence>
<proteinExistence type="predicted"/>
<dbReference type="EMBL" id="JAIZAY010000006">
    <property type="protein sequence ID" value="KAJ8040384.1"/>
    <property type="molecule type" value="Genomic_DNA"/>
</dbReference>
<dbReference type="PANTHER" id="PTHR28309:SF1">
    <property type="entry name" value="REQUIRED FOR EXCISION 1-B DOMAIN-CONTAINING PROTEIN"/>
    <property type="match status" value="1"/>
</dbReference>
<sequence>MAQEDQAEMLKSIFALQEQRVAVYKTLEQGHDEYLSKFPNYDFPIYRQVVHDCTEEFSSVSKKIIDIESKFAELGKTEVAGYIRKLQELEKEKLDVTAAYQLAKQKVLDEPGCPEHEEEKTQLKQKLNSLISSIAENLENLKYEMEGL</sequence>
<dbReference type="PANTHER" id="PTHR28309">
    <property type="entry name" value="REQUIRED FOR EXCISION 1-B DOMAIN-CONTAINING PROTEIN"/>
    <property type="match status" value="1"/>
</dbReference>
<organism evidence="2 3">
    <name type="scientific">Holothuria leucospilota</name>
    <name type="common">Black long sea cucumber</name>
    <name type="synonym">Mertensiothuria leucospilota</name>
    <dbReference type="NCBI Taxonomy" id="206669"/>
    <lineage>
        <taxon>Eukaryota</taxon>
        <taxon>Metazoa</taxon>
        <taxon>Echinodermata</taxon>
        <taxon>Eleutherozoa</taxon>
        <taxon>Echinozoa</taxon>
        <taxon>Holothuroidea</taxon>
        <taxon>Aspidochirotacea</taxon>
        <taxon>Aspidochirotida</taxon>
        <taxon>Holothuriidae</taxon>
        <taxon>Holothuria</taxon>
    </lineage>
</organism>
<protein>
    <submittedName>
        <fullName evidence="2">Required for excision 1-B domain-containing protein</fullName>
    </submittedName>
</protein>
<dbReference type="Proteomes" id="UP001152320">
    <property type="component" value="Chromosome 6"/>
</dbReference>
<feature type="coiled-coil region" evidence="1">
    <location>
        <begin position="72"/>
        <end position="144"/>
    </location>
</feature>
<evidence type="ECO:0000313" key="2">
    <source>
        <dbReference type="EMBL" id="KAJ8040384.1"/>
    </source>
</evidence>
<dbReference type="InterPro" id="IPR039491">
    <property type="entry name" value="REX1-B"/>
</dbReference>
<reference evidence="2" key="1">
    <citation type="submission" date="2021-10" db="EMBL/GenBank/DDBJ databases">
        <title>Tropical sea cucumber genome reveals ecological adaptation and Cuvierian tubules defense mechanism.</title>
        <authorList>
            <person name="Chen T."/>
        </authorList>
    </citation>
    <scope>NUCLEOTIDE SEQUENCE</scope>
    <source>
        <strain evidence="2">Nanhai2018</strain>
        <tissue evidence="2">Muscle</tissue>
    </source>
</reference>
<comment type="caution">
    <text evidence="2">The sequence shown here is derived from an EMBL/GenBank/DDBJ whole genome shotgun (WGS) entry which is preliminary data.</text>
</comment>
<gene>
    <name evidence="2" type="ORF">HOLleu_14657</name>
</gene>
<keyword evidence="3" id="KW-1185">Reference proteome</keyword>
<evidence type="ECO:0000256" key="1">
    <source>
        <dbReference type="SAM" id="Coils"/>
    </source>
</evidence>